<reference evidence="10 11" key="1">
    <citation type="submission" date="2020-08" db="EMBL/GenBank/DDBJ databases">
        <title>The genome sequence of Novosphingobium flavum 4Y4.</title>
        <authorList>
            <person name="Liu Y."/>
        </authorList>
    </citation>
    <scope>NUCLEOTIDE SEQUENCE [LARGE SCALE GENOMIC DNA]</scope>
    <source>
        <strain evidence="10 11">4Y4</strain>
    </source>
</reference>
<feature type="domain" description="Carbohydrate kinase FGGY N-terminal" evidence="8">
    <location>
        <begin position="5"/>
        <end position="249"/>
    </location>
</feature>
<dbReference type="GO" id="GO:0005524">
    <property type="term" value="F:ATP binding"/>
    <property type="evidence" value="ECO:0007669"/>
    <property type="project" value="UniProtKB-KW"/>
</dbReference>
<evidence type="ECO:0000256" key="2">
    <source>
        <dbReference type="ARBA" id="ARBA00022679"/>
    </source>
</evidence>
<dbReference type="AlphaFoldDB" id="A0A7X1F9L9"/>
<dbReference type="GO" id="GO:0005829">
    <property type="term" value="C:cytosol"/>
    <property type="evidence" value="ECO:0007669"/>
    <property type="project" value="TreeGrafter"/>
</dbReference>
<dbReference type="Proteomes" id="UP000520156">
    <property type="component" value="Unassembled WGS sequence"/>
</dbReference>
<dbReference type="SUPFAM" id="SSF53067">
    <property type="entry name" value="Actin-like ATPase domain"/>
    <property type="match status" value="2"/>
</dbReference>
<evidence type="ECO:0000256" key="1">
    <source>
        <dbReference type="ARBA" id="ARBA00009156"/>
    </source>
</evidence>
<dbReference type="PANTHER" id="PTHR10196:SF69">
    <property type="entry name" value="GLYCEROL KINASE"/>
    <property type="match status" value="1"/>
</dbReference>
<comment type="similarity">
    <text evidence="1 7">Belongs to the FGGY kinase family.</text>
</comment>
<evidence type="ECO:0000256" key="5">
    <source>
        <dbReference type="ARBA" id="ARBA00022840"/>
    </source>
</evidence>
<dbReference type="EMBL" id="JACLAU010000030">
    <property type="protein sequence ID" value="MBC2652937.1"/>
    <property type="molecule type" value="Genomic_DNA"/>
</dbReference>
<keyword evidence="5" id="KW-0067">ATP-binding</keyword>
<accession>A0A7X1F9L9</accession>
<dbReference type="RefSeq" id="WP_185684327.1">
    <property type="nucleotide sequence ID" value="NZ_JACLAU010000030.1"/>
</dbReference>
<dbReference type="GO" id="GO:0004370">
    <property type="term" value="F:glycerol kinase activity"/>
    <property type="evidence" value="ECO:0007669"/>
    <property type="project" value="TreeGrafter"/>
</dbReference>
<keyword evidence="2 7" id="KW-0808">Transferase</keyword>
<comment type="caution">
    <text evidence="10">The sequence shown here is derived from an EMBL/GenBank/DDBJ whole genome shotgun (WGS) entry which is preliminary data.</text>
</comment>
<evidence type="ECO:0000256" key="4">
    <source>
        <dbReference type="ARBA" id="ARBA00022777"/>
    </source>
</evidence>
<evidence type="ECO:0000259" key="9">
    <source>
        <dbReference type="Pfam" id="PF02782"/>
    </source>
</evidence>
<organism evidence="10 11">
    <name type="scientific">Novosphingobium aerophilum</name>
    <dbReference type="NCBI Taxonomy" id="2839843"/>
    <lineage>
        <taxon>Bacteria</taxon>
        <taxon>Pseudomonadati</taxon>
        <taxon>Pseudomonadota</taxon>
        <taxon>Alphaproteobacteria</taxon>
        <taxon>Sphingomonadales</taxon>
        <taxon>Sphingomonadaceae</taxon>
        <taxon>Novosphingobium</taxon>
    </lineage>
</organism>
<feature type="domain" description="Carbohydrate kinase FGGY C-terminal" evidence="9">
    <location>
        <begin position="260"/>
        <end position="447"/>
    </location>
</feature>
<gene>
    <name evidence="10" type="ORF">H7F49_14660</name>
</gene>
<evidence type="ECO:0000313" key="11">
    <source>
        <dbReference type="Proteomes" id="UP000520156"/>
    </source>
</evidence>
<dbReference type="InterPro" id="IPR018483">
    <property type="entry name" value="Carb_kinase_FGGY_CS"/>
</dbReference>
<dbReference type="InterPro" id="IPR043129">
    <property type="entry name" value="ATPase_NBD"/>
</dbReference>
<keyword evidence="4 7" id="KW-0418">Kinase</keyword>
<sequence length="500" mass="51351">MRDAVLAIDQGTTNTKALLVAADGSVIASASAPTATHHPRPGWAEQSAQAIWDSAAQVIAALATTPDVRISAIAISNQRESALLWDAQTGAPVGPCVIWQCRRSAPQCAALRADGQAEAIRAMTGLALDPLFSAGKWRWLLDNVPEAGRLLDQDRLRAGTVDTWLLWKLTGGASHATDTSNAARTQLLDLATGQWDAGLADCFGIPLAILPQVRPSDSCFGTTAAGAVSGLPPGIAIHAMMGDSHAALHGHGFAAPGHVKVTLGTGSSLMCAADRRVRSRHGLSETVAWQRGDIITHALEGNIAVSGQTAAYIGSLLGVGDAEGLTRLAASVPDSGGVTVLPALSGLGAPHWDDAARGLIAGLSHATGPAHIARAALEGIAHQICDVVEAIEADLGAPIAMLHADGGATRNALLIQLLADLADRPVQIAAIAELSAMGAARMAASAAGLGAFKDSAANAPVHPSKPAPRRMALRAEWSAAIAQSRLRARSLDFERKAGIE</sequence>
<dbReference type="InterPro" id="IPR000577">
    <property type="entry name" value="Carb_kinase_FGGY"/>
</dbReference>
<dbReference type="Pfam" id="PF02782">
    <property type="entry name" value="FGGY_C"/>
    <property type="match status" value="1"/>
</dbReference>
<keyword evidence="3" id="KW-0547">Nucleotide-binding</keyword>
<evidence type="ECO:0000259" key="8">
    <source>
        <dbReference type="Pfam" id="PF00370"/>
    </source>
</evidence>
<dbReference type="Pfam" id="PF00370">
    <property type="entry name" value="FGGY_N"/>
    <property type="match status" value="1"/>
</dbReference>
<dbReference type="InterPro" id="IPR018485">
    <property type="entry name" value="FGGY_C"/>
</dbReference>
<dbReference type="InterPro" id="IPR018484">
    <property type="entry name" value="FGGY_N"/>
</dbReference>
<dbReference type="PROSITE" id="PS00445">
    <property type="entry name" value="FGGY_KINASES_2"/>
    <property type="match status" value="1"/>
</dbReference>
<keyword evidence="11" id="KW-1185">Reference proteome</keyword>
<evidence type="ECO:0000256" key="6">
    <source>
        <dbReference type="ARBA" id="ARBA00043149"/>
    </source>
</evidence>
<dbReference type="PIRSF" id="PIRSF000538">
    <property type="entry name" value="GlpK"/>
    <property type="match status" value="1"/>
</dbReference>
<dbReference type="PANTHER" id="PTHR10196">
    <property type="entry name" value="SUGAR KINASE"/>
    <property type="match status" value="1"/>
</dbReference>
<proteinExistence type="inferred from homology"/>
<protein>
    <recommendedName>
        <fullName evidence="6">ATP:glycerol 3-phosphotransferase</fullName>
    </recommendedName>
</protein>
<dbReference type="CDD" id="cd07769">
    <property type="entry name" value="ASKHA_NBD_FGGY_GK"/>
    <property type="match status" value="1"/>
</dbReference>
<evidence type="ECO:0000256" key="7">
    <source>
        <dbReference type="RuleBase" id="RU003733"/>
    </source>
</evidence>
<dbReference type="Gene3D" id="3.30.420.40">
    <property type="match status" value="2"/>
</dbReference>
<dbReference type="GO" id="GO:0019563">
    <property type="term" value="P:glycerol catabolic process"/>
    <property type="evidence" value="ECO:0007669"/>
    <property type="project" value="TreeGrafter"/>
</dbReference>
<name>A0A7X1F9L9_9SPHN</name>
<evidence type="ECO:0000256" key="3">
    <source>
        <dbReference type="ARBA" id="ARBA00022741"/>
    </source>
</evidence>
<evidence type="ECO:0000313" key="10">
    <source>
        <dbReference type="EMBL" id="MBC2652937.1"/>
    </source>
</evidence>